<organism evidence="8 9">
    <name type="scientific">Paracoccus laeviglucosivorans</name>
    <dbReference type="NCBI Taxonomy" id="1197861"/>
    <lineage>
        <taxon>Bacteria</taxon>
        <taxon>Pseudomonadati</taxon>
        <taxon>Pseudomonadota</taxon>
        <taxon>Alphaproteobacteria</taxon>
        <taxon>Rhodobacterales</taxon>
        <taxon>Paracoccaceae</taxon>
        <taxon>Paracoccus</taxon>
    </lineage>
</organism>
<evidence type="ECO:0000313" key="8">
    <source>
        <dbReference type="EMBL" id="SMO94520.1"/>
    </source>
</evidence>
<dbReference type="RefSeq" id="WP_142664472.1">
    <property type="nucleotide sequence ID" value="NZ_FXTK01000021.1"/>
</dbReference>
<dbReference type="Gene3D" id="1.20.1250.20">
    <property type="entry name" value="MFS general substrate transporter like domains"/>
    <property type="match status" value="2"/>
</dbReference>
<dbReference type="AlphaFoldDB" id="A0A521FG45"/>
<feature type="transmembrane region" description="Helical" evidence="6">
    <location>
        <begin position="148"/>
        <end position="165"/>
    </location>
</feature>
<feature type="transmembrane region" description="Helical" evidence="6">
    <location>
        <begin position="84"/>
        <end position="100"/>
    </location>
</feature>
<dbReference type="InterPro" id="IPR020846">
    <property type="entry name" value="MFS_dom"/>
</dbReference>
<evidence type="ECO:0000313" key="9">
    <source>
        <dbReference type="Proteomes" id="UP000319014"/>
    </source>
</evidence>
<dbReference type="OrthoDB" id="5368493at2"/>
<feature type="transmembrane region" description="Helical" evidence="6">
    <location>
        <begin position="384"/>
        <end position="403"/>
    </location>
</feature>
<proteinExistence type="predicted"/>
<feature type="transmembrane region" description="Helical" evidence="6">
    <location>
        <begin position="20"/>
        <end position="45"/>
    </location>
</feature>
<accession>A0A521FG45</accession>
<evidence type="ECO:0000256" key="4">
    <source>
        <dbReference type="ARBA" id="ARBA00023136"/>
    </source>
</evidence>
<dbReference type="InterPro" id="IPR011701">
    <property type="entry name" value="MFS"/>
</dbReference>
<dbReference type="CDD" id="cd17371">
    <property type="entry name" value="MFS_MucK"/>
    <property type="match status" value="1"/>
</dbReference>
<dbReference type="GO" id="GO:0046943">
    <property type="term" value="F:carboxylic acid transmembrane transporter activity"/>
    <property type="evidence" value="ECO:0007669"/>
    <property type="project" value="TreeGrafter"/>
</dbReference>
<evidence type="ECO:0000256" key="2">
    <source>
        <dbReference type="ARBA" id="ARBA00022692"/>
    </source>
</evidence>
<dbReference type="SUPFAM" id="SSF103473">
    <property type="entry name" value="MFS general substrate transporter"/>
    <property type="match status" value="1"/>
</dbReference>
<feature type="transmembrane region" description="Helical" evidence="6">
    <location>
        <begin position="51"/>
        <end position="72"/>
    </location>
</feature>
<feature type="transmembrane region" description="Helical" evidence="6">
    <location>
        <begin position="293"/>
        <end position="312"/>
    </location>
</feature>
<feature type="transmembrane region" description="Helical" evidence="6">
    <location>
        <begin position="262"/>
        <end position="281"/>
    </location>
</feature>
<dbReference type="InterPro" id="IPR036259">
    <property type="entry name" value="MFS_trans_sf"/>
</dbReference>
<feature type="transmembrane region" description="Helical" evidence="6">
    <location>
        <begin position="318"/>
        <end position="340"/>
    </location>
</feature>
<feature type="domain" description="Major facilitator superfamily (MFS) profile" evidence="7">
    <location>
        <begin position="15"/>
        <end position="407"/>
    </location>
</feature>
<name>A0A521FG45_9RHOB</name>
<feature type="transmembrane region" description="Helical" evidence="6">
    <location>
        <begin position="171"/>
        <end position="192"/>
    </location>
</feature>
<dbReference type="GO" id="GO:0005886">
    <property type="term" value="C:plasma membrane"/>
    <property type="evidence" value="ECO:0007669"/>
    <property type="project" value="TreeGrafter"/>
</dbReference>
<dbReference type="PANTHER" id="PTHR23508:SF10">
    <property type="entry name" value="CARBOXYLIC ACID TRANSPORTER PROTEIN HOMOLOG"/>
    <property type="match status" value="1"/>
</dbReference>
<keyword evidence="2 6" id="KW-0812">Transmembrane</keyword>
<dbReference type="InterPro" id="IPR005829">
    <property type="entry name" value="Sugar_transporter_CS"/>
</dbReference>
<dbReference type="PROSITE" id="PS00216">
    <property type="entry name" value="SUGAR_TRANSPORT_1"/>
    <property type="match status" value="1"/>
</dbReference>
<sequence length="433" mass="46814">MFNWYHNLDNRERKTFYACFLGWATDAFDAQLFSFLIPTLIGLWAMTTAQAGWLGTSALISSAIGGWIAGILCDRFGRVPVMKLAIIWFTVFTIASGFANSFEQLLIARTLSGIGFGGEWAAGAVLIGETIRSEYRGKAVGTVQSAYAVGYGAAAIVSSLLFAALDPQIAWRWMFWLGAIPAVWVFLAMRGVKEPEVFVKSRKALAAAGTKVNPLAIFGSRHLKTTVLCSLLALGVQGGAFSILLWLPTLLKANFGLSTVAVGYYVFVLTFGSFIGYLVAAYLSDMIGRRRNFFLFTALNWITIPLFLYAPAVPALHLVLIFVLGFSLLGIYSALGPYFTELFPSAVRANGQAFSYNFGRAVGAFYPALIGVVSSTWQMPLREATLIAAMSAYVFVLLAVSMLPETNGRDLAEADADAEHDAPSRNGAPAPTA</sequence>
<dbReference type="EMBL" id="FXTK01000021">
    <property type="protein sequence ID" value="SMO94520.1"/>
    <property type="molecule type" value="Genomic_DNA"/>
</dbReference>
<gene>
    <name evidence="8" type="ORF">SAMN06265221_12111</name>
</gene>
<evidence type="ECO:0000256" key="3">
    <source>
        <dbReference type="ARBA" id="ARBA00022989"/>
    </source>
</evidence>
<dbReference type="PANTHER" id="PTHR23508">
    <property type="entry name" value="CARBOXYLIC ACID TRANSPORTER PROTEIN HOMOLOG"/>
    <property type="match status" value="1"/>
</dbReference>
<keyword evidence="9" id="KW-1185">Reference proteome</keyword>
<evidence type="ECO:0000256" key="1">
    <source>
        <dbReference type="ARBA" id="ARBA00004141"/>
    </source>
</evidence>
<keyword evidence="4 6" id="KW-0472">Membrane</keyword>
<dbReference type="PROSITE" id="PS50850">
    <property type="entry name" value="MFS"/>
    <property type="match status" value="1"/>
</dbReference>
<feature type="transmembrane region" description="Helical" evidence="6">
    <location>
        <begin position="106"/>
        <end position="127"/>
    </location>
</feature>
<evidence type="ECO:0000259" key="7">
    <source>
        <dbReference type="PROSITE" id="PS50850"/>
    </source>
</evidence>
<feature type="region of interest" description="Disordered" evidence="5">
    <location>
        <begin position="413"/>
        <end position="433"/>
    </location>
</feature>
<feature type="compositionally biased region" description="Basic and acidic residues" evidence="5">
    <location>
        <begin position="413"/>
        <end position="423"/>
    </location>
</feature>
<dbReference type="Pfam" id="PF07690">
    <property type="entry name" value="MFS_1"/>
    <property type="match status" value="1"/>
</dbReference>
<evidence type="ECO:0000256" key="6">
    <source>
        <dbReference type="SAM" id="Phobius"/>
    </source>
</evidence>
<dbReference type="Proteomes" id="UP000319014">
    <property type="component" value="Unassembled WGS sequence"/>
</dbReference>
<reference evidence="8 9" key="1">
    <citation type="submission" date="2017-05" db="EMBL/GenBank/DDBJ databases">
        <authorList>
            <person name="Varghese N."/>
            <person name="Submissions S."/>
        </authorList>
    </citation>
    <scope>NUCLEOTIDE SEQUENCE [LARGE SCALE GENOMIC DNA]</scope>
    <source>
        <strain evidence="8 9">DSM 100094</strain>
    </source>
</reference>
<dbReference type="PROSITE" id="PS00217">
    <property type="entry name" value="SUGAR_TRANSPORT_2"/>
    <property type="match status" value="1"/>
</dbReference>
<feature type="transmembrane region" description="Helical" evidence="6">
    <location>
        <begin position="361"/>
        <end position="378"/>
    </location>
</feature>
<evidence type="ECO:0000256" key="5">
    <source>
        <dbReference type="SAM" id="MobiDB-lite"/>
    </source>
</evidence>
<protein>
    <submittedName>
        <fullName evidence="8">Predicted arabinose efflux permease, MFS family</fullName>
    </submittedName>
</protein>
<feature type="transmembrane region" description="Helical" evidence="6">
    <location>
        <begin position="227"/>
        <end position="247"/>
    </location>
</feature>
<keyword evidence="3 6" id="KW-1133">Transmembrane helix</keyword>
<comment type="subcellular location">
    <subcellularLocation>
        <location evidence="1">Membrane</location>
        <topology evidence="1">Multi-pass membrane protein</topology>
    </subcellularLocation>
</comment>